<comment type="caution">
    <text evidence="1">The sequence shown here is derived from an EMBL/GenBank/DDBJ whole genome shotgun (WGS) entry which is preliminary data.</text>
</comment>
<keyword evidence="2" id="KW-1185">Reference proteome</keyword>
<dbReference type="Proteomes" id="UP000314294">
    <property type="component" value="Unassembled WGS sequence"/>
</dbReference>
<dbReference type="AlphaFoldDB" id="A0A4Z2HX53"/>
<evidence type="ECO:0000313" key="2">
    <source>
        <dbReference type="Proteomes" id="UP000314294"/>
    </source>
</evidence>
<name>A0A4Z2HX53_9TELE</name>
<gene>
    <name evidence="1" type="ORF">EYF80_019313</name>
</gene>
<evidence type="ECO:0000313" key="1">
    <source>
        <dbReference type="EMBL" id="TNN70436.1"/>
    </source>
</evidence>
<accession>A0A4Z2HX53</accession>
<protein>
    <submittedName>
        <fullName evidence="1">Uncharacterized protein</fullName>
    </submittedName>
</protein>
<organism evidence="1 2">
    <name type="scientific">Liparis tanakae</name>
    <name type="common">Tanaka's snailfish</name>
    <dbReference type="NCBI Taxonomy" id="230148"/>
    <lineage>
        <taxon>Eukaryota</taxon>
        <taxon>Metazoa</taxon>
        <taxon>Chordata</taxon>
        <taxon>Craniata</taxon>
        <taxon>Vertebrata</taxon>
        <taxon>Euteleostomi</taxon>
        <taxon>Actinopterygii</taxon>
        <taxon>Neopterygii</taxon>
        <taxon>Teleostei</taxon>
        <taxon>Neoteleostei</taxon>
        <taxon>Acanthomorphata</taxon>
        <taxon>Eupercaria</taxon>
        <taxon>Perciformes</taxon>
        <taxon>Cottioidei</taxon>
        <taxon>Cottales</taxon>
        <taxon>Liparidae</taxon>
        <taxon>Liparis</taxon>
    </lineage>
</organism>
<proteinExistence type="predicted"/>
<dbReference type="EMBL" id="SRLO01000163">
    <property type="protein sequence ID" value="TNN70436.1"/>
    <property type="molecule type" value="Genomic_DNA"/>
</dbReference>
<sequence length="59" mass="6650">MSRFSDHGARVNVALERWRVAYKSSSLLHIATASLSRGDLESLQRNRLETIAELKGHVD</sequence>
<reference evidence="1 2" key="1">
    <citation type="submission" date="2019-03" db="EMBL/GenBank/DDBJ databases">
        <title>First draft genome of Liparis tanakae, snailfish: a comprehensive survey of snailfish specific genes.</title>
        <authorList>
            <person name="Kim W."/>
            <person name="Song I."/>
            <person name="Jeong J.-H."/>
            <person name="Kim D."/>
            <person name="Kim S."/>
            <person name="Ryu S."/>
            <person name="Song J.Y."/>
            <person name="Lee S.K."/>
        </authorList>
    </citation>
    <scope>NUCLEOTIDE SEQUENCE [LARGE SCALE GENOMIC DNA]</scope>
    <source>
        <tissue evidence="1">Muscle</tissue>
    </source>
</reference>